<dbReference type="SUPFAM" id="SSF50978">
    <property type="entry name" value="WD40 repeat-like"/>
    <property type="match status" value="1"/>
</dbReference>
<evidence type="ECO:0000256" key="1">
    <source>
        <dbReference type="ARBA" id="ARBA00004123"/>
    </source>
</evidence>
<evidence type="ECO:0000256" key="6">
    <source>
        <dbReference type="PROSITE-ProRule" id="PRU00221"/>
    </source>
</evidence>
<dbReference type="EMBL" id="GL996528">
    <property type="protein sequence ID" value="EGV61148.1"/>
    <property type="molecule type" value="Genomic_DNA"/>
</dbReference>
<evidence type="ECO:0000313" key="9">
    <source>
        <dbReference type="EMBL" id="EGV61149.1"/>
    </source>
</evidence>
<feature type="repeat" description="WD" evidence="6">
    <location>
        <begin position="198"/>
        <end position="240"/>
    </location>
</feature>
<dbReference type="InterPro" id="IPR019775">
    <property type="entry name" value="WD40_repeat_CS"/>
</dbReference>
<dbReference type="SMART" id="SM00320">
    <property type="entry name" value="WD40"/>
    <property type="match status" value="5"/>
</dbReference>
<keyword evidence="10" id="KW-1185">Reference proteome</keyword>
<evidence type="ECO:0000259" key="7">
    <source>
        <dbReference type="Pfam" id="PF12265"/>
    </source>
</evidence>
<dbReference type="InterPro" id="IPR022052">
    <property type="entry name" value="Histone-bd_RBBP4-like_N"/>
</dbReference>
<keyword evidence="5" id="KW-0539">Nucleus</keyword>
<dbReference type="Proteomes" id="UP000000707">
    <property type="component" value="Unassembled WGS sequence"/>
</dbReference>
<dbReference type="STRING" id="590646.G3BE42"/>
<dbReference type="InterPro" id="IPR036322">
    <property type="entry name" value="WD40_repeat_dom_sf"/>
</dbReference>
<dbReference type="PROSITE" id="PS00678">
    <property type="entry name" value="WD_REPEATS_1"/>
    <property type="match status" value="1"/>
</dbReference>
<dbReference type="PANTHER" id="PTHR22850">
    <property type="entry name" value="WD40 REPEAT FAMILY"/>
    <property type="match status" value="1"/>
</dbReference>
<organism evidence="10">
    <name type="scientific">Candida tenuis (strain ATCC 10573 / BCRC 21748 / CBS 615 / JCM 9827 / NBRC 10315 / NRRL Y-1498 / VKM Y-70)</name>
    <name type="common">Yeast</name>
    <name type="synonym">Yamadazyma tenuis</name>
    <dbReference type="NCBI Taxonomy" id="590646"/>
    <lineage>
        <taxon>Eukaryota</taxon>
        <taxon>Fungi</taxon>
        <taxon>Dikarya</taxon>
        <taxon>Ascomycota</taxon>
        <taxon>Saccharomycotina</taxon>
        <taxon>Pichiomycetes</taxon>
        <taxon>Debaryomycetaceae</taxon>
        <taxon>Yamadazyma</taxon>
    </lineage>
</organism>
<dbReference type="InterPro" id="IPR015943">
    <property type="entry name" value="WD40/YVTN_repeat-like_dom_sf"/>
</dbReference>
<evidence type="ECO:0000313" key="8">
    <source>
        <dbReference type="EMBL" id="EGV61148.1"/>
    </source>
</evidence>
<keyword evidence="8" id="KW-0808">Transferase</keyword>
<evidence type="ECO:0000256" key="2">
    <source>
        <dbReference type="ARBA" id="ARBA00022574"/>
    </source>
</evidence>
<dbReference type="PROSITE" id="PS50082">
    <property type="entry name" value="WD_REPEATS_2"/>
    <property type="match status" value="2"/>
</dbReference>
<dbReference type="AlphaFoldDB" id="G3BE42"/>
<gene>
    <name evidence="9" type="ORF">CANTEDRAFT_116503</name>
</gene>
<evidence type="ECO:0000313" key="10">
    <source>
        <dbReference type="Proteomes" id="UP000000707"/>
    </source>
</evidence>
<proteinExistence type="predicted"/>
<keyword evidence="4" id="KW-0156">Chromatin regulator</keyword>
<keyword evidence="2 6" id="KW-0853">WD repeat</keyword>
<dbReference type="HOGENOM" id="CLU_020445_3_1_1"/>
<dbReference type="GO" id="GO:0016740">
    <property type="term" value="F:transferase activity"/>
    <property type="evidence" value="ECO:0007669"/>
    <property type="project" value="UniProtKB-KW"/>
</dbReference>
<dbReference type="InterPro" id="IPR050459">
    <property type="entry name" value="WD_repeat_RBAP46/RBAP48/MSI1"/>
</dbReference>
<feature type="domain" description="Histone-binding protein RBBP4-like N-terminal" evidence="7">
    <location>
        <begin position="21"/>
        <end position="90"/>
    </location>
</feature>
<reference evidence="9 10" key="1">
    <citation type="journal article" date="2011" name="Proc. Natl. Acad. Sci. U.S.A.">
        <title>Comparative genomics of xylose-fermenting fungi for enhanced biofuel production.</title>
        <authorList>
            <person name="Wohlbach D.J."/>
            <person name="Kuo A."/>
            <person name="Sato T.K."/>
            <person name="Potts K.M."/>
            <person name="Salamov A.A."/>
            <person name="LaButti K.M."/>
            <person name="Sun H."/>
            <person name="Clum A."/>
            <person name="Pangilinan J.L."/>
            <person name="Lindquist E.A."/>
            <person name="Lucas S."/>
            <person name="Lapidus A."/>
            <person name="Jin M."/>
            <person name="Gunawan C."/>
            <person name="Balan V."/>
            <person name="Dale B.E."/>
            <person name="Jeffries T.W."/>
            <person name="Zinkel R."/>
            <person name="Barry K.W."/>
            <person name="Grigoriev I.V."/>
            <person name="Gasch A.P."/>
        </authorList>
    </citation>
    <scope>NUCLEOTIDE SEQUENCE [LARGE SCALE GENOMIC DNA]</scope>
    <source>
        <strain evidence="9">ATCC 10573</strain>
        <strain evidence="10">ATCC 10573 / BCRC 21748 / CBS 615 / JCM 9827 / NBRC 10315 / NRRL Y-1498 / VKM Y-70</strain>
    </source>
</reference>
<sequence>MSNEETANLQEELDAENTIKEEYKLWRENCRFMYEFVSETALKWPSITVQWLPGHHKDDSNGLYESSLLLGTHTSGEDINFLKVASTQLPITKTEDSKVNSRIKITKKFKNNSEINRARYMSQDPNTVATINGMGEVDIYKLDSPTKESVHHLTHHTDNGYGLSWNTFKRGYLATGADDKKVQVIEIAGERVTTIIKLEDHNDIVNDVKWHPFNENLLGSVSDDKHFKIFDIRTSSKPVLEFYGDESKGINTLSFSPFSSNLISIGNASSTINLLDFRQLSSEKGQSSGLLHTMMGHSDAITSIEFSPHVDGIIASGSQDRRDAEDGCPELFMMHAGHTGGVTDLNWCPYKDWTLASVADDNIVHVWEISKTLLISEATEEVESNELE</sequence>
<dbReference type="EMBL" id="GL996528">
    <property type="protein sequence ID" value="EGV61149.1"/>
    <property type="molecule type" value="Genomic_DNA"/>
</dbReference>
<evidence type="ECO:0000256" key="5">
    <source>
        <dbReference type="ARBA" id="ARBA00023242"/>
    </source>
</evidence>
<keyword evidence="3" id="KW-0677">Repeat</keyword>
<dbReference type="GO" id="GO:0006325">
    <property type="term" value="P:chromatin organization"/>
    <property type="evidence" value="ECO:0007669"/>
    <property type="project" value="UniProtKB-KW"/>
</dbReference>
<comment type="subcellular location">
    <subcellularLocation>
        <location evidence="1">Nucleus</location>
    </subcellularLocation>
</comment>
<dbReference type="GO" id="GO:0005634">
    <property type="term" value="C:nucleus"/>
    <property type="evidence" value="ECO:0007669"/>
    <property type="project" value="UniProtKB-SubCell"/>
</dbReference>
<dbReference type="Gene3D" id="2.130.10.10">
    <property type="entry name" value="YVTN repeat-like/Quinoprotein amine dehydrogenase"/>
    <property type="match status" value="1"/>
</dbReference>
<dbReference type="Pfam" id="PF00400">
    <property type="entry name" value="WD40"/>
    <property type="match status" value="3"/>
</dbReference>
<evidence type="ECO:0000256" key="4">
    <source>
        <dbReference type="ARBA" id="ARBA00022853"/>
    </source>
</evidence>
<feature type="repeat" description="WD" evidence="6">
    <location>
        <begin position="335"/>
        <end position="377"/>
    </location>
</feature>
<dbReference type="OrthoDB" id="427795at2759"/>
<dbReference type="Pfam" id="PF12265">
    <property type="entry name" value="CAF1C_H4-bd"/>
    <property type="match status" value="1"/>
</dbReference>
<dbReference type="eggNOG" id="KOG0264">
    <property type="taxonomic scope" value="Eukaryota"/>
</dbReference>
<protein>
    <submittedName>
        <fullName evidence="8">Histone acetyltransferase subunit</fullName>
    </submittedName>
</protein>
<name>G3BE42_CANTC</name>
<dbReference type="InterPro" id="IPR001680">
    <property type="entry name" value="WD40_rpt"/>
</dbReference>
<evidence type="ECO:0000256" key="3">
    <source>
        <dbReference type="ARBA" id="ARBA00022737"/>
    </source>
</evidence>
<accession>G3BE42</accession>